<dbReference type="PROSITE" id="PS00211">
    <property type="entry name" value="ABC_TRANSPORTER_1"/>
    <property type="match status" value="1"/>
</dbReference>
<dbReference type="InterPro" id="IPR036640">
    <property type="entry name" value="ABC1_TM_sf"/>
</dbReference>
<dbReference type="Pfam" id="PF00005">
    <property type="entry name" value="ABC_tran"/>
    <property type="match status" value="1"/>
</dbReference>
<dbReference type="GO" id="GO:0140359">
    <property type="term" value="F:ABC-type transporter activity"/>
    <property type="evidence" value="ECO:0007669"/>
    <property type="project" value="InterPro"/>
</dbReference>
<keyword evidence="5" id="KW-0547">Nucleotide-binding</keyword>
<dbReference type="PANTHER" id="PTHR24221:SF590">
    <property type="entry name" value="COMPONENT LINKED WITH THE ASSEMBLY OF CYTOCHROME' TRANSPORT TRANSMEMBRANE ATP-BINDING PROTEIN ABC TRANSPORTER CYDD-RELATED"/>
    <property type="match status" value="1"/>
</dbReference>
<dbReference type="PANTHER" id="PTHR24221">
    <property type="entry name" value="ATP-BINDING CASSETTE SUB-FAMILY B"/>
    <property type="match status" value="1"/>
</dbReference>
<evidence type="ECO:0000259" key="11">
    <source>
        <dbReference type="PROSITE" id="PS50929"/>
    </source>
</evidence>
<dbReference type="Proteomes" id="UP000030153">
    <property type="component" value="Unassembled WGS sequence"/>
</dbReference>
<evidence type="ECO:0000256" key="3">
    <source>
        <dbReference type="ARBA" id="ARBA00022475"/>
    </source>
</evidence>
<keyword evidence="2" id="KW-0813">Transport</keyword>
<dbReference type="InterPro" id="IPR003593">
    <property type="entry name" value="AAA+_ATPase"/>
</dbReference>
<evidence type="ECO:0000256" key="2">
    <source>
        <dbReference type="ARBA" id="ARBA00022448"/>
    </source>
</evidence>
<dbReference type="InterPro" id="IPR027417">
    <property type="entry name" value="P-loop_NTPase"/>
</dbReference>
<keyword evidence="6 12" id="KW-0067">ATP-binding</keyword>
<dbReference type="Gene3D" id="1.20.1560.10">
    <property type="entry name" value="ABC transporter type 1, transmembrane domain"/>
    <property type="match status" value="1"/>
</dbReference>
<evidence type="ECO:0000313" key="13">
    <source>
        <dbReference type="Proteomes" id="UP000030153"/>
    </source>
</evidence>
<dbReference type="eggNOG" id="COG4988">
    <property type="taxonomic scope" value="Bacteria"/>
</dbReference>
<evidence type="ECO:0000256" key="7">
    <source>
        <dbReference type="ARBA" id="ARBA00022989"/>
    </source>
</evidence>
<dbReference type="GO" id="GO:0042883">
    <property type="term" value="P:cysteine transport"/>
    <property type="evidence" value="ECO:0007669"/>
    <property type="project" value="InterPro"/>
</dbReference>
<evidence type="ECO:0000256" key="5">
    <source>
        <dbReference type="ARBA" id="ARBA00022741"/>
    </source>
</evidence>
<dbReference type="Gene3D" id="3.40.50.300">
    <property type="entry name" value="P-loop containing nucleotide triphosphate hydrolases"/>
    <property type="match status" value="1"/>
</dbReference>
<dbReference type="InterPro" id="IPR003439">
    <property type="entry name" value="ABC_transporter-like_ATP-bd"/>
</dbReference>
<dbReference type="InterPro" id="IPR017871">
    <property type="entry name" value="ABC_transporter-like_CS"/>
</dbReference>
<keyword evidence="13" id="KW-1185">Reference proteome</keyword>
<dbReference type="GO" id="GO:0005886">
    <property type="term" value="C:plasma membrane"/>
    <property type="evidence" value="ECO:0007669"/>
    <property type="project" value="UniProtKB-SubCell"/>
</dbReference>
<dbReference type="FunFam" id="3.40.50.300:FF:000221">
    <property type="entry name" value="Multidrug ABC transporter ATP-binding protein"/>
    <property type="match status" value="1"/>
</dbReference>
<comment type="caution">
    <text evidence="12">The sequence shown here is derived from an EMBL/GenBank/DDBJ whole genome shotgun (WGS) entry which is preliminary data.</text>
</comment>
<organism evidence="12 13">
    <name type="scientific">Pontibacillus chungwhensis BH030062</name>
    <dbReference type="NCBI Taxonomy" id="1385513"/>
    <lineage>
        <taxon>Bacteria</taxon>
        <taxon>Bacillati</taxon>
        <taxon>Bacillota</taxon>
        <taxon>Bacilli</taxon>
        <taxon>Bacillales</taxon>
        <taxon>Bacillaceae</taxon>
        <taxon>Pontibacillus</taxon>
    </lineage>
</organism>
<dbReference type="InterPro" id="IPR039421">
    <property type="entry name" value="Type_1_exporter"/>
</dbReference>
<dbReference type="STRING" id="1385513.N780_19090"/>
<evidence type="ECO:0000259" key="10">
    <source>
        <dbReference type="PROSITE" id="PS50893"/>
    </source>
</evidence>
<evidence type="ECO:0000256" key="6">
    <source>
        <dbReference type="ARBA" id="ARBA00022840"/>
    </source>
</evidence>
<keyword evidence="8 9" id="KW-0472">Membrane</keyword>
<dbReference type="SUPFAM" id="SSF90123">
    <property type="entry name" value="ABC transporter transmembrane region"/>
    <property type="match status" value="1"/>
</dbReference>
<dbReference type="InterPro" id="IPR011527">
    <property type="entry name" value="ABC1_TM_dom"/>
</dbReference>
<evidence type="ECO:0000256" key="9">
    <source>
        <dbReference type="SAM" id="Phobius"/>
    </source>
</evidence>
<dbReference type="SMART" id="SM00382">
    <property type="entry name" value="AAA"/>
    <property type="match status" value="1"/>
</dbReference>
<evidence type="ECO:0000256" key="8">
    <source>
        <dbReference type="ARBA" id="ARBA00023136"/>
    </source>
</evidence>
<keyword evidence="4 9" id="KW-0812">Transmembrane</keyword>
<feature type="transmembrane region" description="Helical" evidence="9">
    <location>
        <begin position="236"/>
        <end position="257"/>
    </location>
</feature>
<dbReference type="CDD" id="cd18584">
    <property type="entry name" value="ABC_6TM_AarD_CydD"/>
    <property type="match status" value="1"/>
</dbReference>
<dbReference type="GO" id="GO:0005524">
    <property type="term" value="F:ATP binding"/>
    <property type="evidence" value="ECO:0007669"/>
    <property type="project" value="UniProtKB-KW"/>
</dbReference>
<evidence type="ECO:0000256" key="4">
    <source>
        <dbReference type="ARBA" id="ARBA00022692"/>
    </source>
</evidence>
<dbReference type="AlphaFoldDB" id="A0A0A2UYX5"/>
<gene>
    <name evidence="12" type="ORF">N780_19090</name>
</gene>
<dbReference type="NCBIfam" id="TIGR02857">
    <property type="entry name" value="CydD"/>
    <property type="match status" value="1"/>
</dbReference>
<name>A0A0A2UYX5_9BACI</name>
<reference evidence="12 13" key="1">
    <citation type="submission" date="2013-08" db="EMBL/GenBank/DDBJ databases">
        <title>Genome of Pontibacillus chungwhensis.</title>
        <authorList>
            <person name="Wang Q."/>
            <person name="Wang G."/>
        </authorList>
    </citation>
    <scope>NUCLEOTIDE SEQUENCE [LARGE SCALE GENOMIC DNA]</scope>
    <source>
        <strain evidence="12 13">BH030062</strain>
    </source>
</reference>
<comment type="subcellular location">
    <subcellularLocation>
        <location evidence="1">Cell membrane</location>
        <topology evidence="1">Multi-pass membrane protein</topology>
    </subcellularLocation>
</comment>
<dbReference type="InterPro" id="IPR014216">
    <property type="entry name" value="ABC_transptr_CydD"/>
</dbReference>
<dbReference type="PROSITE" id="PS50929">
    <property type="entry name" value="ABC_TM1F"/>
    <property type="match status" value="1"/>
</dbReference>
<dbReference type="PROSITE" id="PS50893">
    <property type="entry name" value="ABC_TRANSPORTER_2"/>
    <property type="match status" value="1"/>
</dbReference>
<feature type="transmembrane region" description="Helical" evidence="9">
    <location>
        <begin position="263"/>
        <end position="288"/>
    </location>
</feature>
<proteinExistence type="predicted"/>
<dbReference type="Pfam" id="PF00664">
    <property type="entry name" value="ABC_membrane"/>
    <property type="match status" value="1"/>
</dbReference>
<feature type="domain" description="ABC transmembrane type-1" evidence="11">
    <location>
        <begin position="17"/>
        <end position="300"/>
    </location>
</feature>
<feature type="transmembrane region" description="Helical" evidence="9">
    <location>
        <begin position="16"/>
        <end position="40"/>
    </location>
</feature>
<accession>A0A0A2UYX5</accession>
<dbReference type="GO" id="GO:0016887">
    <property type="term" value="F:ATP hydrolysis activity"/>
    <property type="evidence" value="ECO:0007669"/>
    <property type="project" value="InterPro"/>
</dbReference>
<dbReference type="OrthoDB" id="9806127at2"/>
<dbReference type="RefSeq" id="WP_036782755.1">
    <property type="nucleotide sequence ID" value="NZ_AVBG01000005.1"/>
</dbReference>
<sequence>MNVLKQHAKKQKATRSLLIVSSLLLGITVIAQALFFVSIVDQIFLKGASFESIIPDLIGLLFVLVARSALTYWNGRAGVKMASRVKEYFRSQLVYKFSKNPLQTSMEGQSGQKVSTVLDAVDEIDGYFSQYIPQVIQTSIVPVMILVVVSMEHIYSGIIMMITAPFIPLFYIIIGIMTKKKSEEQLDKMAVFSGRFLDTLQGLSTLKLFGRSRQQKELIEKSSLDFRDSTMEVLKIAFVSSLMLELISMLSIGLIALEVGLRLVLFQSITFSTAFFVLILAPEFYLFLKNLGQAFHTGRGSMGAAQKIAEALNTEDREVEWGDTSLGRMDVPPHIQLQNVHFAYDAEGFALNGIQAEIPPYSQTAIVGKSGSGKTTLLHVLAGLLPLSQGSVYVDGLARCDLKEEQWFDTVSYISQNPFLFSGTIAENIAVGKKGEVSRESVEQAAIKAGIAPLVESLENGYDTIVGEGGRGLSGGEKQRVAIARAFLKQPSIILFDEPTTGLDLQTEQILQSSIQELSQSATIITVAHRLHTIKHADQILYMDHGEIVQKGTHLELEENNPFYRAMVKTQQGGMAK</sequence>
<dbReference type="EMBL" id="AVBG01000005">
    <property type="protein sequence ID" value="KGP91731.1"/>
    <property type="molecule type" value="Genomic_DNA"/>
</dbReference>
<feature type="transmembrane region" description="Helical" evidence="9">
    <location>
        <begin position="157"/>
        <end position="178"/>
    </location>
</feature>
<dbReference type="SUPFAM" id="SSF52540">
    <property type="entry name" value="P-loop containing nucleoside triphosphate hydrolases"/>
    <property type="match status" value="1"/>
</dbReference>
<evidence type="ECO:0000313" key="12">
    <source>
        <dbReference type="EMBL" id="KGP91731.1"/>
    </source>
</evidence>
<keyword evidence="3" id="KW-1003">Cell membrane</keyword>
<keyword evidence="7 9" id="KW-1133">Transmembrane helix</keyword>
<protein>
    <submittedName>
        <fullName evidence="12">ABC transporter ATP-binding protein</fullName>
    </submittedName>
</protein>
<feature type="transmembrane region" description="Helical" evidence="9">
    <location>
        <begin position="52"/>
        <end position="73"/>
    </location>
</feature>
<evidence type="ECO:0000256" key="1">
    <source>
        <dbReference type="ARBA" id="ARBA00004651"/>
    </source>
</evidence>
<feature type="domain" description="ABC transporter" evidence="10">
    <location>
        <begin position="335"/>
        <end position="570"/>
    </location>
</feature>